<dbReference type="AlphaFoldDB" id="A0A5B9MB30"/>
<gene>
    <name evidence="2" type="ORF">Mal15_25530</name>
</gene>
<dbReference type="Gene3D" id="3.40.190.10">
    <property type="entry name" value="Periplasmic binding protein-like II"/>
    <property type="match status" value="2"/>
</dbReference>
<dbReference type="PANTHER" id="PTHR30222">
    <property type="entry name" value="SPERMIDINE/PUTRESCINE-BINDING PERIPLASMIC PROTEIN"/>
    <property type="match status" value="1"/>
</dbReference>
<evidence type="ECO:0008006" key="4">
    <source>
        <dbReference type="Google" id="ProtNLM"/>
    </source>
</evidence>
<dbReference type="InterPro" id="IPR006059">
    <property type="entry name" value="SBP"/>
</dbReference>
<dbReference type="InterPro" id="IPR006311">
    <property type="entry name" value="TAT_signal"/>
</dbReference>
<keyword evidence="1" id="KW-0732">Signal</keyword>
<dbReference type="PROSITE" id="PS51318">
    <property type="entry name" value="TAT"/>
    <property type="match status" value="1"/>
</dbReference>
<evidence type="ECO:0000313" key="2">
    <source>
        <dbReference type="EMBL" id="QEF98501.1"/>
    </source>
</evidence>
<evidence type="ECO:0000313" key="3">
    <source>
        <dbReference type="Proteomes" id="UP000321353"/>
    </source>
</evidence>
<organism evidence="2 3">
    <name type="scientific">Stieleria maiorica</name>
    <dbReference type="NCBI Taxonomy" id="2795974"/>
    <lineage>
        <taxon>Bacteria</taxon>
        <taxon>Pseudomonadati</taxon>
        <taxon>Planctomycetota</taxon>
        <taxon>Planctomycetia</taxon>
        <taxon>Pirellulales</taxon>
        <taxon>Pirellulaceae</taxon>
        <taxon>Stieleria</taxon>
    </lineage>
</organism>
<dbReference type="RefSeq" id="WP_147868023.1">
    <property type="nucleotide sequence ID" value="NZ_CP036264.1"/>
</dbReference>
<name>A0A5B9MB30_9BACT</name>
<dbReference type="PANTHER" id="PTHR30222:SF17">
    <property type="entry name" value="SPERMIDINE_PUTRESCINE-BINDING PERIPLASMIC PROTEIN"/>
    <property type="match status" value="1"/>
</dbReference>
<reference evidence="2 3" key="1">
    <citation type="submission" date="2019-02" db="EMBL/GenBank/DDBJ databases">
        <title>Planctomycetal bacteria perform biofilm scaping via a novel small molecule.</title>
        <authorList>
            <person name="Jeske O."/>
            <person name="Boedeker C."/>
            <person name="Wiegand S."/>
            <person name="Breitling P."/>
            <person name="Kallscheuer N."/>
            <person name="Jogler M."/>
            <person name="Rohde M."/>
            <person name="Petersen J."/>
            <person name="Medema M.H."/>
            <person name="Surup F."/>
            <person name="Jogler C."/>
        </authorList>
    </citation>
    <scope>NUCLEOTIDE SEQUENCE [LARGE SCALE GENOMIC DNA]</scope>
    <source>
        <strain evidence="2 3">Mal15</strain>
    </source>
</reference>
<accession>A0A5B9MB30</accession>
<dbReference type="Pfam" id="PF13416">
    <property type="entry name" value="SBP_bac_8"/>
    <property type="match status" value="1"/>
</dbReference>
<evidence type="ECO:0000256" key="1">
    <source>
        <dbReference type="ARBA" id="ARBA00022729"/>
    </source>
</evidence>
<dbReference type="KEGG" id="smam:Mal15_25530"/>
<dbReference type="EMBL" id="CP036264">
    <property type="protein sequence ID" value="QEF98501.1"/>
    <property type="molecule type" value="Genomic_DNA"/>
</dbReference>
<dbReference type="Proteomes" id="UP000321353">
    <property type="component" value="Chromosome"/>
</dbReference>
<dbReference type="SUPFAM" id="SSF53850">
    <property type="entry name" value="Periplasmic binding protein-like II"/>
    <property type="match status" value="1"/>
</dbReference>
<proteinExistence type="predicted"/>
<keyword evidence="3" id="KW-1185">Reference proteome</keyword>
<sequence>MKQSRRTFLTNASATLAAGAASQRVFGDAPYGFVRQKRTLRVLGTHVTLQEPIRQKAEKDLGIEIHFQPGGSASVLHQASTRPESFDLYEQWSNSIRLLWQAGAIEPIETSRLVYWDEINSLTKTGKLTPHGRIGAGDAPNKLLYVQNNGALGADETRRISFLPYVHNVDSFAYDASVVPRGVAYQTESWSWLLDSRWAGRVALCNEPTIGLFDIALAAKSKGLVEIEDIGNMSKSEITALFRVLVQLRREGHFRGVWNSVPRSVELMRGGEAVIESMFSPGVSALRAENIDCVYAAPKEGYRAWHGVMCLSSAASNASKDAAYEYMNWWLSGWPGAFVARQGYYISNPQRSRREMTAQEWDYWYAGKTAVTDLTGTDGRTVVRRGETRTGGSYERRFSNVAVWNTVMENYEFTLSGWNEFLTAT</sequence>
<protein>
    <recommendedName>
        <fullName evidence="4">Signal peptide prediction</fullName>
    </recommendedName>
</protein>